<dbReference type="PANTHER" id="PTHR43808:SF32">
    <property type="entry name" value="ARGE_DAPE-RELATED DEACYLASE"/>
    <property type="match status" value="1"/>
</dbReference>
<comment type="cofactor">
    <cofactor evidence="1">
        <name>Zn(2+)</name>
        <dbReference type="ChEBI" id="CHEBI:29105"/>
    </cofactor>
</comment>
<sequence>MHINTLYKHLLLCLCFTSYSVYGQKLTKTEWQILQHVEENHPASIRFLEQTVNINSGTFNPAGVREAGIPYKKMLDEMGFTTTWVDMPESMNRGGHLIGEIKGKKGKKLLLIGHIDTVFEPDSPFQTWQQKDSVAYGPGANDMKGGNMVMLYALKALQEAGQLKDRQIIVILHGDEENPGAPLEISRKHIVEAAKRSDIALGFETGTGFNYATVARRGSSSWTLTVKGRQAHSSGIFSERTGAGAIYEASRVLNRFYDELQEEYLTFNPGLIVGGTEVKLDESGTQASVTGKTNLVANTAIVKGDLRFLTEEQKLKAREKMKAIVAESLPQTSAEITFKDGYPAMPPTEGNIALLQKLNEVSISLGQGEVNPYDPGRRGAGDISFVAQYVDGLDGLGVQGGNAHNLEEYVHLNSIKDIVKRTALFINRLTNKK</sequence>
<evidence type="ECO:0000256" key="4">
    <source>
        <dbReference type="ARBA" id="ARBA00022833"/>
    </source>
</evidence>
<dbReference type="InterPro" id="IPR001261">
    <property type="entry name" value="ArgE/DapE_CS"/>
</dbReference>
<dbReference type="RefSeq" id="WP_219878598.1">
    <property type="nucleotide sequence ID" value="NZ_JAHYXK010000018.1"/>
</dbReference>
<accession>A0ABS7CY25</accession>
<dbReference type="SUPFAM" id="SSF55031">
    <property type="entry name" value="Bacterial exopeptidase dimerisation domain"/>
    <property type="match status" value="1"/>
</dbReference>
<evidence type="ECO:0000256" key="1">
    <source>
        <dbReference type="ARBA" id="ARBA00001947"/>
    </source>
</evidence>
<gene>
    <name evidence="6" type="ORF">K0O23_16740</name>
</gene>
<dbReference type="InterPro" id="IPR050072">
    <property type="entry name" value="Peptidase_M20A"/>
</dbReference>
<evidence type="ECO:0000313" key="6">
    <source>
        <dbReference type="EMBL" id="MBW7468725.1"/>
    </source>
</evidence>
<organism evidence="6 7">
    <name type="scientific">Pontibacter aydingkolensis</name>
    <dbReference type="NCBI Taxonomy" id="1911536"/>
    <lineage>
        <taxon>Bacteria</taxon>
        <taxon>Pseudomonadati</taxon>
        <taxon>Bacteroidota</taxon>
        <taxon>Cytophagia</taxon>
        <taxon>Cytophagales</taxon>
        <taxon>Hymenobacteraceae</taxon>
        <taxon>Pontibacter</taxon>
    </lineage>
</organism>
<evidence type="ECO:0000313" key="7">
    <source>
        <dbReference type="Proteomes" id="UP000813018"/>
    </source>
</evidence>
<dbReference type="PROSITE" id="PS00758">
    <property type="entry name" value="ARGE_DAPE_CPG2_1"/>
    <property type="match status" value="1"/>
</dbReference>
<dbReference type="SUPFAM" id="SSF53187">
    <property type="entry name" value="Zn-dependent exopeptidases"/>
    <property type="match status" value="1"/>
</dbReference>
<keyword evidence="3" id="KW-0378">Hydrolase</keyword>
<dbReference type="Gene3D" id="3.40.630.10">
    <property type="entry name" value="Zn peptidases"/>
    <property type="match status" value="1"/>
</dbReference>
<evidence type="ECO:0000259" key="5">
    <source>
        <dbReference type="Pfam" id="PF07687"/>
    </source>
</evidence>
<dbReference type="InterPro" id="IPR036264">
    <property type="entry name" value="Bact_exopeptidase_dim_dom"/>
</dbReference>
<dbReference type="InterPro" id="IPR011650">
    <property type="entry name" value="Peptidase_M20_dimer"/>
</dbReference>
<dbReference type="Pfam" id="PF07687">
    <property type="entry name" value="M20_dimer"/>
    <property type="match status" value="1"/>
</dbReference>
<dbReference type="InterPro" id="IPR002933">
    <property type="entry name" value="Peptidase_M20"/>
</dbReference>
<dbReference type="Gene3D" id="3.30.70.360">
    <property type="match status" value="1"/>
</dbReference>
<comment type="caution">
    <text evidence="6">The sequence shown here is derived from an EMBL/GenBank/DDBJ whole genome shotgun (WGS) entry which is preliminary data.</text>
</comment>
<dbReference type="Pfam" id="PF01546">
    <property type="entry name" value="Peptidase_M20"/>
    <property type="match status" value="1"/>
</dbReference>
<keyword evidence="4" id="KW-0862">Zinc</keyword>
<proteinExistence type="predicted"/>
<keyword evidence="7" id="KW-1185">Reference proteome</keyword>
<feature type="domain" description="Peptidase M20 dimerisation" evidence="5">
    <location>
        <begin position="214"/>
        <end position="331"/>
    </location>
</feature>
<dbReference type="EMBL" id="JAHYXK010000018">
    <property type="protein sequence ID" value="MBW7468725.1"/>
    <property type="molecule type" value="Genomic_DNA"/>
</dbReference>
<reference evidence="6 7" key="1">
    <citation type="journal article" date="2016" name="Int. J. Syst. Evol. Microbiol.">
        <title>Pontibacter aydingkolensis sp. nov., isolated from soil of a salt lake.</title>
        <authorList>
            <person name="Osman G."/>
            <person name="Zhang T."/>
            <person name="Lou K."/>
            <person name="Gao Y."/>
            <person name="Chang W."/>
            <person name="Lin Q."/>
            <person name="Yang H.M."/>
            <person name="Huo X.D."/>
            <person name="Wang N."/>
        </authorList>
    </citation>
    <scope>NUCLEOTIDE SEQUENCE [LARGE SCALE GENOMIC DNA]</scope>
    <source>
        <strain evidence="6 7">KACC 19255</strain>
    </source>
</reference>
<protein>
    <submittedName>
        <fullName evidence="6">M20/M25/M40 family metallo-hydrolase</fullName>
    </submittedName>
</protein>
<evidence type="ECO:0000256" key="2">
    <source>
        <dbReference type="ARBA" id="ARBA00022723"/>
    </source>
</evidence>
<keyword evidence="2" id="KW-0479">Metal-binding</keyword>
<evidence type="ECO:0000256" key="3">
    <source>
        <dbReference type="ARBA" id="ARBA00022801"/>
    </source>
</evidence>
<dbReference type="PANTHER" id="PTHR43808">
    <property type="entry name" value="ACETYLORNITHINE DEACETYLASE"/>
    <property type="match status" value="1"/>
</dbReference>
<name>A0ABS7CY25_9BACT</name>
<dbReference type="Proteomes" id="UP000813018">
    <property type="component" value="Unassembled WGS sequence"/>
</dbReference>